<dbReference type="EMBL" id="PTRC01000033">
    <property type="protein sequence ID" value="PQA72181.1"/>
    <property type="molecule type" value="Genomic_DNA"/>
</dbReference>
<reference evidence="2 3" key="1">
    <citation type="submission" date="2018-02" db="EMBL/GenBank/DDBJ databases">
        <title>Draft genome sequence of Ochrobactrum oryzae found in Brazil.</title>
        <authorList>
            <person name="Cerdeira L."/>
            <person name="Andrade F."/>
            <person name="Zacariotto T."/>
            <person name="Barbosa B."/>
            <person name="Santos S."/>
            <person name="Cassetari V."/>
            <person name="Lincopan N."/>
        </authorList>
    </citation>
    <scope>NUCLEOTIDE SEQUENCE [LARGE SCALE GENOMIC DNA]</scope>
    <source>
        <strain evidence="2 3">OA447</strain>
    </source>
</reference>
<comment type="caution">
    <text evidence="2">The sequence shown here is derived from an EMBL/GenBank/DDBJ whole genome shotgun (WGS) entry which is preliminary data.</text>
</comment>
<accession>A0A2S7IW07</accession>
<gene>
    <name evidence="2" type="ORF">C3731_17430</name>
</gene>
<sequence length="374" mass="40026">MNQIAPRETSINSVTVASGANGSSIAPQNLGEVVRFAEVMCKADIALPKHLRGNAGACMAVAMQALEWQMSPFAVASKSYSVNGTIAYEAQLIAAVVNTRSGIKGRLKYAFNGSGSDMTCTVTGTLDGEECEYTSPTIGTIPTKNSPLWKSDPQQQLGYFSARSWARRHCPEVLLGVYDRDEAESFQGPDNAKDVTPVPSVMQRLQQRQSEPQSGEGFSKDFVTSETETLASGSNNEDQDTPADVASSGSVEGGERSVLSGSTLINSDEQSAPVDDQHEQTERNPSVGLTVAEREGLKEYINQCRNSVGPDPSVIVSVAEGYADMFTSDLAKAKARTITERFIAVCKEEETGIRAVQYSCSIIGVEPAELDEVA</sequence>
<evidence type="ECO:0000256" key="1">
    <source>
        <dbReference type="SAM" id="MobiDB-lite"/>
    </source>
</evidence>
<dbReference type="GO" id="GO:0006259">
    <property type="term" value="P:DNA metabolic process"/>
    <property type="evidence" value="ECO:0007669"/>
    <property type="project" value="InterPro"/>
</dbReference>
<keyword evidence="3" id="KW-1185">Reference proteome</keyword>
<dbReference type="RefSeq" id="WP_104756888.1">
    <property type="nucleotide sequence ID" value="NZ_PTRC01000033.1"/>
</dbReference>
<organism evidence="2 3">
    <name type="scientific">Brucella oryzae</name>
    <dbReference type="NCBI Taxonomy" id="335286"/>
    <lineage>
        <taxon>Bacteria</taxon>
        <taxon>Pseudomonadati</taxon>
        <taxon>Pseudomonadota</taxon>
        <taxon>Alphaproteobacteria</taxon>
        <taxon>Hyphomicrobiales</taxon>
        <taxon>Brucellaceae</taxon>
        <taxon>Brucella/Ochrobactrum group</taxon>
        <taxon>Brucella</taxon>
    </lineage>
</organism>
<protein>
    <recommendedName>
        <fullName evidence="4">Recombinase RecT</fullName>
    </recommendedName>
</protein>
<evidence type="ECO:0000313" key="3">
    <source>
        <dbReference type="Proteomes" id="UP000238493"/>
    </source>
</evidence>
<feature type="region of interest" description="Disordered" evidence="1">
    <location>
        <begin position="202"/>
        <end position="287"/>
    </location>
</feature>
<dbReference type="OrthoDB" id="7866633at2"/>
<feature type="compositionally biased region" description="Polar residues" evidence="1">
    <location>
        <begin position="222"/>
        <end position="236"/>
    </location>
</feature>
<feature type="compositionally biased region" description="Polar residues" evidence="1">
    <location>
        <begin position="203"/>
        <end position="213"/>
    </location>
</feature>
<name>A0A2S7IW07_9HYPH</name>
<dbReference type="AlphaFoldDB" id="A0A2S7IW07"/>
<dbReference type="GO" id="GO:0003677">
    <property type="term" value="F:DNA binding"/>
    <property type="evidence" value="ECO:0007669"/>
    <property type="project" value="InterPro"/>
</dbReference>
<dbReference type="InterPro" id="IPR018330">
    <property type="entry name" value="RecT_fam"/>
</dbReference>
<dbReference type="Pfam" id="PF03837">
    <property type="entry name" value="RecT"/>
    <property type="match status" value="1"/>
</dbReference>
<proteinExistence type="predicted"/>
<evidence type="ECO:0000313" key="2">
    <source>
        <dbReference type="EMBL" id="PQA72181.1"/>
    </source>
</evidence>
<dbReference type="Proteomes" id="UP000238493">
    <property type="component" value="Unassembled WGS sequence"/>
</dbReference>
<evidence type="ECO:0008006" key="4">
    <source>
        <dbReference type="Google" id="ProtNLM"/>
    </source>
</evidence>